<dbReference type="Gene3D" id="3.40.50.300">
    <property type="entry name" value="P-loop containing nucleotide triphosphate hydrolases"/>
    <property type="match status" value="1"/>
</dbReference>
<organism evidence="1 2">
    <name type="scientific">Phomopsis amygdali</name>
    <name type="common">Fusicoccum amygdali</name>
    <dbReference type="NCBI Taxonomy" id="1214568"/>
    <lineage>
        <taxon>Eukaryota</taxon>
        <taxon>Fungi</taxon>
        <taxon>Dikarya</taxon>
        <taxon>Ascomycota</taxon>
        <taxon>Pezizomycotina</taxon>
        <taxon>Sordariomycetes</taxon>
        <taxon>Sordariomycetidae</taxon>
        <taxon>Diaporthales</taxon>
        <taxon>Diaporthaceae</taxon>
        <taxon>Diaporthe</taxon>
    </lineage>
</organism>
<comment type="caution">
    <text evidence="1">The sequence shown here is derived from an EMBL/GenBank/DDBJ whole genome shotgun (WGS) entry which is preliminary data.</text>
</comment>
<sequence length="219" mass="23663">MDINIPKPAGMKAATTAPSPSYAVLLSGTHVTGKETLAPSLSKALGCQWIKAEMAHNAATFGARSQARRGFDYGKVFGRIWSSKLQRLGFLAGGGEPDGEVELGAEAPRSNPGVQQCAAVISLYHMRKPARDAIRAAMLARVVRPVFVILHITEETLSGRTLGAEEPRLAEQIMAHKVADIQVPLEEERDVILVDSLRDVDALFPEILEGVAQQLRMDV</sequence>
<gene>
    <name evidence="1" type="ORF">N8I77_003946</name>
</gene>
<evidence type="ECO:0000313" key="2">
    <source>
        <dbReference type="Proteomes" id="UP001265746"/>
    </source>
</evidence>
<accession>A0AAD9W5G5</accession>
<proteinExistence type="predicted"/>
<name>A0AAD9W5G5_PHOAM</name>
<dbReference type="InterPro" id="IPR027417">
    <property type="entry name" value="P-loop_NTPase"/>
</dbReference>
<reference evidence="1" key="1">
    <citation type="submission" date="2023-06" db="EMBL/GenBank/DDBJ databases">
        <authorList>
            <person name="Noh H."/>
        </authorList>
    </citation>
    <scope>NUCLEOTIDE SEQUENCE</scope>
    <source>
        <strain evidence="1">DUCC20226</strain>
    </source>
</reference>
<keyword evidence="2" id="KW-1185">Reference proteome</keyword>
<protein>
    <submittedName>
        <fullName evidence="1">Uncharacterized protein</fullName>
    </submittedName>
</protein>
<dbReference type="AlphaFoldDB" id="A0AAD9W5G5"/>
<dbReference type="EMBL" id="JAUJFL010000002">
    <property type="protein sequence ID" value="KAK2610522.1"/>
    <property type="molecule type" value="Genomic_DNA"/>
</dbReference>
<dbReference type="Proteomes" id="UP001265746">
    <property type="component" value="Unassembled WGS sequence"/>
</dbReference>
<dbReference type="SUPFAM" id="SSF52540">
    <property type="entry name" value="P-loop containing nucleoside triphosphate hydrolases"/>
    <property type="match status" value="1"/>
</dbReference>
<evidence type="ECO:0000313" key="1">
    <source>
        <dbReference type="EMBL" id="KAK2610522.1"/>
    </source>
</evidence>